<organism evidence="4 5">
    <name type="scientific">Xanthomonas oryzae pv. oryzae (strain KACC10331 / KXO85)</name>
    <dbReference type="NCBI Taxonomy" id="291331"/>
    <lineage>
        <taxon>Bacteria</taxon>
        <taxon>Pseudomonadati</taxon>
        <taxon>Pseudomonadota</taxon>
        <taxon>Gammaproteobacteria</taxon>
        <taxon>Lysobacterales</taxon>
        <taxon>Lysobacteraceae</taxon>
        <taxon>Xanthomonas</taxon>
    </lineage>
</organism>
<dbReference type="InterPro" id="IPR011283">
    <property type="entry name" value="Acetoacetyl-CoA_reductase"/>
</dbReference>
<dbReference type="GO" id="GO:0018454">
    <property type="term" value="F:acetoacetyl-CoA reductase activity"/>
    <property type="evidence" value="ECO:0007669"/>
    <property type="project" value="InterPro"/>
</dbReference>
<keyword evidence="2" id="KW-0560">Oxidoreductase</keyword>
<dbReference type="EMBL" id="AE013598">
    <property type="protein sequence ID" value="AAW74356.1"/>
    <property type="molecule type" value="Genomic_DNA"/>
</dbReference>
<gene>
    <name evidence="4" type="primary">phbB</name>
    <name evidence="4" type="ordered locus">XOO1102</name>
</gene>
<protein>
    <submittedName>
        <fullName evidence="4">Acetoacetyl-CoA reductase</fullName>
    </submittedName>
</protein>
<evidence type="ECO:0000256" key="1">
    <source>
        <dbReference type="ARBA" id="ARBA00006484"/>
    </source>
</evidence>
<sequence length="268" mass="28370">MPTPALTNPIPNPEPQLRRSYAMTLRIAYVTSGMGSVGTAICQKLARSGHTVVAGCGPNSPRKEAWLREQRELGFDFVASEGNAADWDSTVAAFAKVKAEVGEIDVLVNNAGGSRDTLFRQMTRDDWNAVIASNLHSLFNITKQVVDGMTSRGWGRVVNIGSVSAHKGQIGQINFATAKAAMHGFSRALAQEVASRGVTVNTISPGYIASASISSFPPDVLDRLATSVPVRRLGKPIEVAGLCAWLASDEAAYVNGADYAVNGGLHMG</sequence>
<accession>Q5H3W5</accession>
<feature type="domain" description="Ketoreductase" evidence="3">
    <location>
        <begin position="30"/>
        <end position="211"/>
    </location>
</feature>
<dbReference type="AlphaFoldDB" id="Q5H3W5"/>
<evidence type="ECO:0000313" key="5">
    <source>
        <dbReference type="Proteomes" id="UP000006735"/>
    </source>
</evidence>
<dbReference type="SUPFAM" id="SSF51735">
    <property type="entry name" value="NAD(P)-binding Rossmann-fold domains"/>
    <property type="match status" value="1"/>
</dbReference>
<dbReference type="KEGG" id="xoo:XOO1102"/>
<dbReference type="HOGENOM" id="CLU_010194_1_3_6"/>
<dbReference type="PRINTS" id="PR00081">
    <property type="entry name" value="GDHRDH"/>
</dbReference>
<dbReference type="NCBIfam" id="TIGR01829">
    <property type="entry name" value="AcAcCoA_reduct"/>
    <property type="match status" value="1"/>
</dbReference>
<evidence type="ECO:0000259" key="3">
    <source>
        <dbReference type="SMART" id="SM00822"/>
    </source>
</evidence>
<dbReference type="Proteomes" id="UP000006735">
    <property type="component" value="Chromosome"/>
</dbReference>
<dbReference type="PANTHER" id="PTHR42879">
    <property type="entry name" value="3-OXOACYL-(ACYL-CARRIER-PROTEIN) REDUCTASE"/>
    <property type="match status" value="1"/>
</dbReference>
<keyword evidence="5" id="KW-1185">Reference proteome</keyword>
<reference evidence="4 5" key="1">
    <citation type="journal article" date="2005" name="Nucleic Acids Res.">
        <title>The genome sequence of Xanthomonas oryzae pathovar oryzae KACC10331, the bacterial blight pathogen of rice.</title>
        <authorList>
            <person name="Lee B.M."/>
            <person name="Park Y.J."/>
            <person name="Park D.S."/>
            <person name="Kang H.W."/>
            <person name="Kim J.G."/>
            <person name="Song E.S."/>
            <person name="Park I.C."/>
            <person name="Yoon U.H."/>
            <person name="Hahn J.H."/>
            <person name="Koo B.S."/>
            <person name="Lee G.B."/>
            <person name="Kim H."/>
            <person name="Park H.S."/>
            <person name="Yoon K.O."/>
            <person name="Kim J.H."/>
            <person name="Jung C.H."/>
            <person name="Koh N.H."/>
            <person name="Seo J.S."/>
            <person name="Go S.J."/>
        </authorList>
    </citation>
    <scope>NUCLEOTIDE SEQUENCE [LARGE SCALE GENOMIC DNA]</scope>
    <source>
        <strain evidence="5">KACC10331 / KXO85</strain>
    </source>
</reference>
<proteinExistence type="inferred from homology"/>
<dbReference type="InterPro" id="IPR002347">
    <property type="entry name" value="SDR_fam"/>
</dbReference>
<comment type="similarity">
    <text evidence="1">Belongs to the short-chain dehydrogenases/reductases (SDR) family.</text>
</comment>
<dbReference type="FunFam" id="3.40.50.720:FF:000173">
    <property type="entry name" value="3-oxoacyl-[acyl-carrier protein] reductase"/>
    <property type="match status" value="1"/>
</dbReference>
<dbReference type="InterPro" id="IPR050259">
    <property type="entry name" value="SDR"/>
</dbReference>
<evidence type="ECO:0000313" key="4">
    <source>
        <dbReference type="EMBL" id="AAW74356.1"/>
    </source>
</evidence>
<dbReference type="PRINTS" id="PR00080">
    <property type="entry name" value="SDRFAMILY"/>
</dbReference>
<dbReference type="PANTHER" id="PTHR42879:SF2">
    <property type="entry name" value="3-OXOACYL-[ACYL-CARRIER-PROTEIN] REDUCTASE FABG"/>
    <property type="match status" value="1"/>
</dbReference>
<dbReference type="InterPro" id="IPR036291">
    <property type="entry name" value="NAD(P)-bd_dom_sf"/>
</dbReference>
<name>Q5H3W5_XANOR</name>
<dbReference type="InterPro" id="IPR057326">
    <property type="entry name" value="KR_dom"/>
</dbReference>
<dbReference type="GO" id="GO:0005737">
    <property type="term" value="C:cytoplasm"/>
    <property type="evidence" value="ECO:0007669"/>
    <property type="project" value="InterPro"/>
</dbReference>
<dbReference type="Gene3D" id="3.40.50.720">
    <property type="entry name" value="NAD(P)-binding Rossmann-like Domain"/>
    <property type="match status" value="1"/>
</dbReference>
<evidence type="ECO:0000256" key="2">
    <source>
        <dbReference type="ARBA" id="ARBA00023002"/>
    </source>
</evidence>
<dbReference type="SMART" id="SM00822">
    <property type="entry name" value="PKS_KR"/>
    <property type="match status" value="1"/>
</dbReference>
<dbReference type="STRING" id="291331.XOO1102"/>
<dbReference type="GO" id="GO:0042619">
    <property type="term" value="P:poly-hydroxybutyrate biosynthetic process"/>
    <property type="evidence" value="ECO:0007669"/>
    <property type="project" value="InterPro"/>
</dbReference>
<dbReference type="Pfam" id="PF13561">
    <property type="entry name" value="adh_short_C2"/>
    <property type="match status" value="1"/>
</dbReference>